<dbReference type="GO" id="GO:0005634">
    <property type="term" value="C:nucleus"/>
    <property type="evidence" value="ECO:0007669"/>
    <property type="project" value="TreeGrafter"/>
</dbReference>
<dbReference type="PANTHER" id="PTHR10828:SF38">
    <property type="entry name" value="ARSENICAL-RESISTANCE PROTEIN 2-RELATED"/>
    <property type="match status" value="1"/>
</dbReference>
<name>A0A9P6NFY5_9BASI</name>
<sequence>MSLYTYALPKAVVDRIKSGKLNKDWAVIDVRDDDFIGGHIPGCHHIPSLIFREECMSLIERLKDIPYVIFHCALSQQRGPSAANTYAVMREECLEKGLVKSILPFGTEARCRDQAQQVVVLRGGFTEWVKQFRDDPELVEGYNSAFW</sequence>
<evidence type="ECO:0000259" key="1">
    <source>
        <dbReference type="PROSITE" id="PS50206"/>
    </source>
</evidence>
<proteinExistence type="predicted"/>
<dbReference type="SUPFAM" id="SSF52821">
    <property type="entry name" value="Rhodanese/Cell cycle control phosphatase"/>
    <property type="match status" value="1"/>
</dbReference>
<dbReference type="Pfam" id="PF00581">
    <property type="entry name" value="Rhodanese"/>
    <property type="match status" value="1"/>
</dbReference>
<feature type="domain" description="Rhodanese" evidence="1">
    <location>
        <begin position="21"/>
        <end position="133"/>
    </location>
</feature>
<accession>A0A9P6NFY5</accession>
<dbReference type="Proteomes" id="UP000886653">
    <property type="component" value="Unassembled WGS sequence"/>
</dbReference>
<dbReference type="InterPro" id="IPR036873">
    <property type="entry name" value="Rhodanese-like_dom_sf"/>
</dbReference>
<dbReference type="AlphaFoldDB" id="A0A9P6NFY5"/>
<dbReference type="EMBL" id="MU167265">
    <property type="protein sequence ID" value="KAG0146160.1"/>
    <property type="molecule type" value="Genomic_DNA"/>
</dbReference>
<reference evidence="2" key="1">
    <citation type="submission" date="2013-11" db="EMBL/GenBank/DDBJ databases">
        <title>Genome sequence of the fusiform rust pathogen reveals effectors for host alternation and coevolution with pine.</title>
        <authorList>
            <consortium name="DOE Joint Genome Institute"/>
            <person name="Smith K."/>
            <person name="Pendleton A."/>
            <person name="Kubisiak T."/>
            <person name="Anderson C."/>
            <person name="Salamov A."/>
            <person name="Aerts A."/>
            <person name="Riley R."/>
            <person name="Clum A."/>
            <person name="Lindquist E."/>
            <person name="Ence D."/>
            <person name="Campbell M."/>
            <person name="Kronenberg Z."/>
            <person name="Feau N."/>
            <person name="Dhillon B."/>
            <person name="Hamelin R."/>
            <person name="Burleigh J."/>
            <person name="Smith J."/>
            <person name="Yandell M."/>
            <person name="Nelson C."/>
            <person name="Grigoriev I."/>
            <person name="Davis J."/>
        </authorList>
    </citation>
    <scope>NUCLEOTIDE SEQUENCE</scope>
    <source>
        <strain evidence="2">G11</strain>
    </source>
</reference>
<evidence type="ECO:0000313" key="2">
    <source>
        <dbReference type="EMBL" id="KAG0146160.1"/>
    </source>
</evidence>
<gene>
    <name evidence="2" type="ORF">CROQUDRAFT_657808</name>
</gene>
<comment type="caution">
    <text evidence="2">The sequence shown here is derived from an EMBL/GenBank/DDBJ whole genome shotgun (WGS) entry which is preliminary data.</text>
</comment>
<dbReference type="PANTHER" id="PTHR10828">
    <property type="entry name" value="M-PHASE INDUCER PHOSPHATASE DUAL SPECIFICITY PHOSPHATASE CDC25"/>
    <property type="match status" value="1"/>
</dbReference>
<dbReference type="OrthoDB" id="102559at2759"/>
<dbReference type="GO" id="GO:0004725">
    <property type="term" value="F:protein tyrosine phosphatase activity"/>
    <property type="evidence" value="ECO:0007669"/>
    <property type="project" value="TreeGrafter"/>
</dbReference>
<evidence type="ECO:0000313" key="3">
    <source>
        <dbReference type="Proteomes" id="UP000886653"/>
    </source>
</evidence>
<dbReference type="Gene3D" id="3.40.250.10">
    <property type="entry name" value="Rhodanese-like domain"/>
    <property type="match status" value="1"/>
</dbReference>
<dbReference type="SMART" id="SM00450">
    <property type="entry name" value="RHOD"/>
    <property type="match status" value="1"/>
</dbReference>
<keyword evidence="3" id="KW-1185">Reference proteome</keyword>
<dbReference type="GO" id="GO:0005737">
    <property type="term" value="C:cytoplasm"/>
    <property type="evidence" value="ECO:0007669"/>
    <property type="project" value="TreeGrafter"/>
</dbReference>
<dbReference type="InterPro" id="IPR001763">
    <property type="entry name" value="Rhodanese-like_dom"/>
</dbReference>
<protein>
    <recommendedName>
        <fullName evidence="1">Rhodanese domain-containing protein</fullName>
    </recommendedName>
</protein>
<dbReference type="PROSITE" id="PS50206">
    <property type="entry name" value="RHODANESE_3"/>
    <property type="match status" value="1"/>
</dbReference>
<organism evidence="2 3">
    <name type="scientific">Cronartium quercuum f. sp. fusiforme G11</name>
    <dbReference type="NCBI Taxonomy" id="708437"/>
    <lineage>
        <taxon>Eukaryota</taxon>
        <taxon>Fungi</taxon>
        <taxon>Dikarya</taxon>
        <taxon>Basidiomycota</taxon>
        <taxon>Pucciniomycotina</taxon>
        <taxon>Pucciniomycetes</taxon>
        <taxon>Pucciniales</taxon>
        <taxon>Coleosporiaceae</taxon>
        <taxon>Cronartium</taxon>
    </lineage>
</organism>